<dbReference type="EC" id="2.7.13.3" evidence="2"/>
<reference evidence="12 13" key="1">
    <citation type="submission" date="2024-04" db="EMBL/GenBank/DDBJ databases">
        <title>A novel species isolated from cricket.</title>
        <authorList>
            <person name="Wang H.-C."/>
        </authorList>
    </citation>
    <scope>NUCLEOTIDE SEQUENCE [LARGE SCALE GENOMIC DNA]</scope>
    <source>
        <strain evidence="12 13">WL0021</strain>
    </source>
</reference>
<protein>
    <recommendedName>
        <fullName evidence="2">histidine kinase</fullName>
        <ecNumber evidence="2">2.7.13.3</ecNumber>
    </recommendedName>
</protein>
<dbReference type="InterPro" id="IPR003661">
    <property type="entry name" value="HisK_dim/P_dom"/>
</dbReference>
<dbReference type="PANTHER" id="PTHR43065">
    <property type="entry name" value="SENSOR HISTIDINE KINASE"/>
    <property type="match status" value="1"/>
</dbReference>
<evidence type="ECO:0000256" key="1">
    <source>
        <dbReference type="ARBA" id="ARBA00000085"/>
    </source>
</evidence>
<dbReference type="SUPFAM" id="SSF55785">
    <property type="entry name" value="PYP-like sensor domain (PAS domain)"/>
    <property type="match status" value="1"/>
</dbReference>
<dbReference type="InterPro" id="IPR003594">
    <property type="entry name" value="HATPase_dom"/>
</dbReference>
<name>A0ABV0BKX1_9HYPH</name>
<accession>A0ABV0BKX1</accession>
<evidence type="ECO:0000256" key="3">
    <source>
        <dbReference type="ARBA" id="ARBA00022553"/>
    </source>
</evidence>
<sequence length="612" mass="68172">MPQTLRRRIALLVGVMICVPVMIIAYIVDIQGRDALLAEKSEKLYGATRLLDDLLADAYVLTDEEKKLSRHEIIELLNRRTSPLAEKVVNAYPGLGAGYYHRGLDVMITYAPTRDYGYVVGQPISKDHMGRYVMEANEPVLAYGSQVRGNIMNSMKPIERNGEVVGYVWANEFYDSVQLQMARMDWSVMAVMAIGLLISLVFVFFLSRNFGREVDQIKGGLLKLEYDLGKPLPELRGELGEIAVSANKMASALMEARSLNENILSSTGDGVLTIDNDLRVTMINPAAQRIIGFAPEEILHRSCYELFPPSEDTHSPIVIEEGFLGPLLDTLRNGTKYTDIEIDYPLHNRMVHLMASTDVIRNAQGENIGAAIFMRDISQTKNMMRHMERAEQLAALGELVAGVAHEVRNPLTAIRGFVQFLDEGASPDERKEYTGIILKEVDSINRVIRQLLSFARPTPQHYQMAKLGDLVKDALVLVKTRNVSGRIEFILDIDENEPEVEIDGELIKQVLLNLLLNAVQAIETQGTVTVSGKQLSADEVEIRISDDGCGISKRNREKIFAPFYTTKPTGTGLGLSIVHRIVTGHNGEIDIESVEGQGTTVILRFPIKHKEV</sequence>
<dbReference type="SMART" id="SM00387">
    <property type="entry name" value="HATPase_c"/>
    <property type="match status" value="1"/>
</dbReference>
<dbReference type="Pfam" id="PF00989">
    <property type="entry name" value="PAS"/>
    <property type="match status" value="1"/>
</dbReference>
<gene>
    <name evidence="12" type="primary">atoS</name>
    <name evidence="12" type="ORF">WJT86_05180</name>
</gene>
<dbReference type="RefSeq" id="WP_346336467.1">
    <property type="nucleotide sequence ID" value="NZ_JBBYXI010000002.1"/>
</dbReference>
<feature type="transmembrane region" description="Helical" evidence="9">
    <location>
        <begin position="9"/>
        <end position="28"/>
    </location>
</feature>
<evidence type="ECO:0000259" key="10">
    <source>
        <dbReference type="PROSITE" id="PS50109"/>
    </source>
</evidence>
<dbReference type="GO" id="GO:0004673">
    <property type="term" value="F:protein histidine kinase activity"/>
    <property type="evidence" value="ECO:0007669"/>
    <property type="project" value="UniProtKB-EC"/>
</dbReference>
<dbReference type="CDD" id="cd00130">
    <property type="entry name" value="PAS"/>
    <property type="match status" value="1"/>
</dbReference>
<dbReference type="PANTHER" id="PTHR43065:SF10">
    <property type="entry name" value="PEROXIDE STRESS-ACTIVATED HISTIDINE KINASE MAK3"/>
    <property type="match status" value="1"/>
</dbReference>
<dbReference type="InterPro" id="IPR035965">
    <property type="entry name" value="PAS-like_dom_sf"/>
</dbReference>
<dbReference type="Gene3D" id="1.10.287.130">
    <property type="match status" value="1"/>
</dbReference>
<dbReference type="PROSITE" id="PS50112">
    <property type="entry name" value="PAS"/>
    <property type="match status" value="1"/>
</dbReference>
<dbReference type="InterPro" id="IPR004358">
    <property type="entry name" value="Sig_transdc_His_kin-like_C"/>
</dbReference>
<dbReference type="NCBIfam" id="TIGR00229">
    <property type="entry name" value="sensory_box"/>
    <property type="match status" value="1"/>
</dbReference>
<organism evidence="12 13">
    <name type="scientific">Hohaiivirga grylli</name>
    <dbReference type="NCBI Taxonomy" id="3133970"/>
    <lineage>
        <taxon>Bacteria</taxon>
        <taxon>Pseudomonadati</taxon>
        <taxon>Pseudomonadota</taxon>
        <taxon>Alphaproteobacteria</taxon>
        <taxon>Hyphomicrobiales</taxon>
        <taxon>Methylobacteriaceae</taxon>
        <taxon>Hohaiivirga</taxon>
    </lineage>
</organism>
<dbReference type="EMBL" id="JBBYXI010000002">
    <property type="protein sequence ID" value="MEN3930457.1"/>
    <property type="molecule type" value="Genomic_DNA"/>
</dbReference>
<dbReference type="Gene3D" id="3.30.565.10">
    <property type="entry name" value="Histidine kinase-like ATPase, C-terminal domain"/>
    <property type="match status" value="1"/>
</dbReference>
<dbReference type="SMART" id="SM00388">
    <property type="entry name" value="HisKA"/>
    <property type="match status" value="1"/>
</dbReference>
<keyword evidence="7" id="KW-0067">ATP-binding</keyword>
<dbReference type="Pfam" id="PF02518">
    <property type="entry name" value="HATPase_c"/>
    <property type="match status" value="1"/>
</dbReference>
<evidence type="ECO:0000256" key="4">
    <source>
        <dbReference type="ARBA" id="ARBA00022679"/>
    </source>
</evidence>
<evidence type="ECO:0000259" key="11">
    <source>
        <dbReference type="PROSITE" id="PS50112"/>
    </source>
</evidence>
<keyword evidence="6 12" id="KW-0418">Kinase</keyword>
<keyword evidence="9" id="KW-1133">Transmembrane helix</keyword>
<dbReference type="InterPro" id="IPR013767">
    <property type="entry name" value="PAS_fold"/>
</dbReference>
<evidence type="ECO:0000256" key="7">
    <source>
        <dbReference type="ARBA" id="ARBA00022840"/>
    </source>
</evidence>
<keyword evidence="4 12" id="KW-0808">Transferase</keyword>
<dbReference type="SUPFAM" id="SSF47384">
    <property type="entry name" value="Homodimeric domain of signal transducing histidine kinase"/>
    <property type="match status" value="1"/>
</dbReference>
<feature type="domain" description="PAS" evidence="11">
    <location>
        <begin position="256"/>
        <end position="311"/>
    </location>
</feature>
<keyword evidence="3" id="KW-0597">Phosphoprotein</keyword>
<evidence type="ECO:0000256" key="2">
    <source>
        <dbReference type="ARBA" id="ARBA00012438"/>
    </source>
</evidence>
<dbReference type="SMART" id="SM00091">
    <property type="entry name" value="PAS"/>
    <property type="match status" value="1"/>
</dbReference>
<evidence type="ECO:0000313" key="12">
    <source>
        <dbReference type="EMBL" id="MEN3930457.1"/>
    </source>
</evidence>
<dbReference type="InterPro" id="IPR036890">
    <property type="entry name" value="HATPase_C_sf"/>
</dbReference>
<feature type="transmembrane region" description="Helical" evidence="9">
    <location>
        <begin position="186"/>
        <end position="206"/>
    </location>
</feature>
<keyword evidence="9" id="KW-0812">Transmembrane</keyword>
<dbReference type="InterPro" id="IPR036097">
    <property type="entry name" value="HisK_dim/P_sf"/>
</dbReference>
<dbReference type="NCBIfam" id="NF008468">
    <property type="entry name" value="PRK11360.1"/>
    <property type="match status" value="1"/>
</dbReference>
<comment type="catalytic activity">
    <reaction evidence="1">
        <text>ATP + protein L-histidine = ADP + protein N-phospho-L-histidine.</text>
        <dbReference type="EC" id="2.7.13.3"/>
    </reaction>
</comment>
<dbReference type="PRINTS" id="PR00344">
    <property type="entry name" value="BCTRLSENSOR"/>
</dbReference>
<keyword evidence="9" id="KW-0472">Membrane</keyword>
<dbReference type="Gene3D" id="3.30.450.20">
    <property type="entry name" value="PAS domain"/>
    <property type="match status" value="1"/>
</dbReference>
<dbReference type="CDD" id="cd00082">
    <property type="entry name" value="HisKA"/>
    <property type="match status" value="1"/>
</dbReference>
<evidence type="ECO:0000313" key="13">
    <source>
        <dbReference type="Proteomes" id="UP001418637"/>
    </source>
</evidence>
<dbReference type="InterPro" id="IPR000014">
    <property type="entry name" value="PAS"/>
</dbReference>
<dbReference type="SUPFAM" id="SSF55874">
    <property type="entry name" value="ATPase domain of HSP90 chaperone/DNA topoisomerase II/histidine kinase"/>
    <property type="match status" value="1"/>
</dbReference>
<dbReference type="Gene3D" id="6.10.340.10">
    <property type="match status" value="1"/>
</dbReference>
<keyword evidence="5" id="KW-0547">Nucleotide-binding</keyword>
<dbReference type="Pfam" id="PF00512">
    <property type="entry name" value="HisKA"/>
    <property type="match status" value="1"/>
</dbReference>
<keyword evidence="13" id="KW-1185">Reference proteome</keyword>
<comment type="caution">
    <text evidence="12">The sequence shown here is derived from an EMBL/GenBank/DDBJ whole genome shotgun (WGS) entry which is preliminary data.</text>
</comment>
<dbReference type="InterPro" id="IPR005467">
    <property type="entry name" value="His_kinase_dom"/>
</dbReference>
<evidence type="ECO:0000256" key="8">
    <source>
        <dbReference type="ARBA" id="ARBA00023012"/>
    </source>
</evidence>
<keyword evidence="8" id="KW-0902">Two-component regulatory system</keyword>
<dbReference type="PROSITE" id="PS50109">
    <property type="entry name" value="HIS_KIN"/>
    <property type="match status" value="1"/>
</dbReference>
<evidence type="ECO:0000256" key="9">
    <source>
        <dbReference type="SAM" id="Phobius"/>
    </source>
</evidence>
<evidence type="ECO:0000256" key="5">
    <source>
        <dbReference type="ARBA" id="ARBA00022741"/>
    </source>
</evidence>
<feature type="domain" description="Histidine kinase" evidence="10">
    <location>
        <begin position="402"/>
        <end position="609"/>
    </location>
</feature>
<dbReference type="Proteomes" id="UP001418637">
    <property type="component" value="Unassembled WGS sequence"/>
</dbReference>
<proteinExistence type="predicted"/>
<evidence type="ECO:0000256" key="6">
    <source>
        <dbReference type="ARBA" id="ARBA00022777"/>
    </source>
</evidence>